<dbReference type="CDD" id="cd07416">
    <property type="entry name" value="MPP_PP2B"/>
    <property type="match status" value="1"/>
</dbReference>
<protein>
    <recommendedName>
        <fullName evidence="12">Serine/threonine-protein phosphatase</fullName>
        <ecNumber evidence="12">3.1.3.16</ecNumber>
    </recommendedName>
</protein>
<keyword evidence="5 12" id="KW-0378">Hydrolase</keyword>
<dbReference type="GO" id="GO:0033192">
    <property type="term" value="F:calmodulin-dependent protein phosphatase activity"/>
    <property type="evidence" value="ECO:0007669"/>
    <property type="project" value="InterPro"/>
</dbReference>
<keyword evidence="6" id="KW-0862">Zinc</keyword>
<dbReference type="InterPro" id="IPR029052">
    <property type="entry name" value="Metallo-depent_PP-like"/>
</dbReference>
<evidence type="ECO:0000256" key="3">
    <source>
        <dbReference type="ARBA" id="ARBA00009905"/>
    </source>
</evidence>
<dbReference type="PANTHER" id="PTHR45673">
    <property type="entry name" value="SERINE/THREONINE-PROTEIN PHOSPHATASE 2B CATALYTIC SUBUNIT 1-RELATED"/>
    <property type="match status" value="1"/>
</dbReference>
<comment type="similarity">
    <text evidence="3">Belongs to the PPP phosphatase family. PP-2B subfamily.</text>
</comment>
<evidence type="ECO:0000313" key="15">
    <source>
        <dbReference type="EMBL" id="CAF1019673.1"/>
    </source>
</evidence>
<evidence type="ECO:0000313" key="16">
    <source>
        <dbReference type="Proteomes" id="UP000663828"/>
    </source>
</evidence>
<feature type="domain" description="Serine/threonine specific protein phosphatases" evidence="14">
    <location>
        <begin position="171"/>
        <end position="176"/>
    </location>
</feature>
<dbReference type="GO" id="GO:0097720">
    <property type="term" value="P:calcineurin-mediated signaling"/>
    <property type="evidence" value="ECO:0007669"/>
    <property type="project" value="InterPro"/>
</dbReference>
<feature type="compositionally biased region" description="Low complexity" evidence="13">
    <location>
        <begin position="278"/>
        <end position="289"/>
    </location>
</feature>
<organism evidence="15 16">
    <name type="scientific">Adineta ricciae</name>
    <name type="common">Rotifer</name>
    <dbReference type="NCBI Taxonomy" id="249248"/>
    <lineage>
        <taxon>Eukaryota</taxon>
        <taxon>Metazoa</taxon>
        <taxon>Spiralia</taxon>
        <taxon>Gnathifera</taxon>
        <taxon>Rotifera</taxon>
        <taxon>Eurotatoria</taxon>
        <taxon>Bdelloidea</taxon>
        <taxon>Adinetida</taxon>
        <taxon>Adinetidae</taxon>
        <taxon>Adineta</taxon>
    </lineage>
</organism>
<feature type="compositionally biased region" description="Low complexity" evidence="13">
    <location>
        <begin position="1"/>
        <end position="32"/>
    </location>
</feature>
<dbReference type="Proteomes" id="UP000663828">
    <property type="component" value="Unassembled WGS sequence"/>
</dbReference>
<dbReference type="InterPro" id="IPR043360">
    <property type="entry name" value="PP2B"/>
</dbReference>
<sequence>MTSSDTISDASSSPSSSSASTAATATKTSNYSTKERNCQTVRIPPIHRLAIDDIYHNSTDPDDKPDLDILKEHLLLEGRLTEQAALRIIETGAAILRDEDTMLTVTAPLTICGDIHGQLYDLFKLFDVGGSPATTSYLFLGDYVDRGYFGIECVLYLWALKIHYPDTFFLLRGNHECRHLTEYFTFKQECLVKYTEDIYDACMLAFDCLPIAALMNKQFLCVHGGISPEISTLDDIRQLDRFQEPPPYGALCDLLWSDPVQDYDSDKDNTSPIPQRRSSLPLDDLPPSLMTQPALPSPNEHLYLHNTTRGCSYFYTYAAVNEFLVRNEILSIIRAHEAQDVGYRMYRKSAETGFPSLITIFSAPNYLDAYHNKAAIMKYENNVLNIRQFNSSPHPYWLPNFMDVFSWSLPFVGEKVTGALLCILNICTDEELAEPDEQINSLIQRNNRELRKEQLRIKIRALAKIAKTYKTLREMSENILALRGLTPLLNPTELLNNPEVKTETDVAASILRDATISTEERFSTAKVFDQVNERMPPPKLSRSVTTPVTIERTKQSSISDSPLQSMSTRKDLSSKVLISGTTQGLVKMRRASFASSSVVQMNNTTTTVKSYSKLRK</sequence>
<dbReference type="PRINTS" id="PR00114">
    <property type="entry name" value="STPHPHTASE"/>
</dbReference>
<feature type="region of interest" description="Disordered" evidence="13">
    <location>
        <begin position="1"/>
        <end position="36"/>
    </location>
</feature>
<evidence type="ECO:0000256" key="11">
    <source>
        <dbReference type="ARBA" id="ARBA00048336"/>
    </source>
</evidence>
<dbReference type="AlphaFoldDB" id="A0A814I771"/>
<evidence type="ECO:0000259" key="14">
    <source>
        <dbReference type="PROSITE" id="PS00125"/>
    </source>
</evidence>
<dbReference type="GO" id="GO:0046872">
    <property type="term" value="F:metal ion binding"/>
    <property type="evidence" value="ECO:0007669"/>
    <property type="project" value="UniProtKB-KW"/>
</dbReference>
<evidence type="ECO:0000256" key="6">
    <source>
        <dbReference type="ARBA" id="ARBA00022833"/>
    </source>
</evidence>
<dbReference type="GO" id="GO:0005516">
    <property type="term" value="F:calmodulin binding"/>
    <property type="evidence" value="ECO:0007669"/>
    <property type="project" value="UniProtKB-KW"/>
</dbReference>
<evidence type="ECO:0000256" key="10">
    <source>
        <dbReference type="ARBA" id="ARBA00047761"/>
    </source>
</evidence>
<reference evidence="15" key="1">
    <citation type="submission" date="2021-02" db="EMBL/GenBank/DDBJ databases">
        <authorList>
            <person name="Nowell W R."/>
        </authorList>
    </citation>
    <scope>NUCLEOTIDE SEQUENCE</scope>
</reference>
<keyword evidence="9" id="KW-0408">Iron</keyword>
<evidence type="ECO:0000256" key="7">
    <source>
        <dbReference type="ARBA" id="ARBA00022860"/>
    </source>
</evidence>
<gene>
    <name evidence="15" type="ORF">XAT740_LOCUS14165</name>
</gene>
<dbReference type="InterPro" id="IPR006186">
    <property type="entry name" value="Ser/Thr-sp_prot-phosphatase"/>
</dbReference>
<evidence type="ECO:0000256" key="8">
    <source>
        <dbReference type="ARBA" id="ARBA00022912"/>
    </source>
</evidence>
<proteinExistence type="inferred from homology"/>
<keyword evidence="4" id="KW-0479">Metal-binding</keyword>
<feature type="region of interest" description="Disordered" evidence="13">
    <location>
        <begin position="265"/>
        <end position="291"/>
    </location>
</feature>
<evidence type="ECO:0000256" key="1">
    <source>
        <dbReference type="ARBA" id="ARBA00001947"/>
    </source>
</evidence>
<comment type="catalytic activity">
    <reaction evidence="10">
        <text>O-phospho-L-seryl-[protein] + H2O = L-seryl-[protein] + phosphate</text>
        <dbReference type="Rhea" id="RHEA:20629"/>
        <dbReference type="Rhea" id="RHEA-COMP:9863"/>
        <dbReference type="Rhea" id="RHEA-COMP:11604"/>
        <dbReference type="ChEBI" id="CHEBI:15377"/>
        <dbReference type="ChEBI" id="CHEBI:29999"/>
        <dbReference type="ChEBI" id="CHEBI:43474"/>
        <dbReference type="ChEBI" id="CHEBI:83421"/>
        <dbReference type="EC" id="3.1.3.16"/>
    </reaction>
</comment>
<dbReference type="InterPro" id="IPR004843">
    <property type="entry name" value="Calcineurin-like_PHP"/>
</dbReference>
<name>A0A814I771_ADIRI</name>
<dbReference type="Gene3D" id="3.60.21.10">
    <property type="match status" value="1"/>
</dbReference>
<comment type="catalytic activity">
    <reaction evidence="11 12">
        <text>O-phospho-L-threonyl-[protein] + H2O = L-threonyl-[protein] + phosphate</text>
        <dbReference type="Rhea" id="RHEA:47004"/>
        <dbReference type="Rhea" id="RHEA-COMP:11060"/>
        <dbReference type="Rhea" id="RHEA-COMP:11605"/>
        <dbReference type="ChEBI" id="CHEBI:15377"/>
        <dbReference type="ChEBI" id="CHEBI:30013"/>
        <dbReference type="ChEBI" id="CHEBI:43474"/>
        <dbReference type="ChEBI" id="CHEBI:61977"/>
        <dbReference type="EC" id="3.1.3.16"/>
    </reaction>
</comment>
<dbReference type="SUPFAM" id="SSF56300">
    <property type="entry name" value="Metallo-dependent phosphatases"/>
    <property type="match status" value="1"/>
</dbReference>
<evidence type="ECO:0000256" key="4">
    <source>
        <dbReference type="ARBA" id="ARBA00022723"/>
    </source>
</evidence>
<dbReference type="InterPro" id="IPR041751">
    <property type="entry name" value="MPP_PP2B"/>
</dbReference>
<dbReference type="FunFam" id="3.60.21.10:FF:000278">
    <property type="entry name" value="Protein CBG07490"/>
    <property type="match status" value="1"/>
</dbReference>
<feature type="region of interest" description="Disordered" evidence="13">
    <location>
        <begin position="534"/>
        <end position="566"/>
    </location>
</feature>
<dbReference type="EC" id="3.1.3.16" evidence="12"/>
<feature type="compositionally biased region" description="Polar residues" evidence="13">
    <location>
        <begin position="555"/>
        <end position="566"/>
    </location>
</feature>
<dbReference type="Pfam" id="PF00149">
    <property type="entry name" value="Metallophos"/>
    <property type="match status" value="1"/>
</dbReference>
<keyword evidence="8" id="KW-0904">Protein phosphatase</keyword>
<keyword evidence="7" id="KW-0112">Calmodulin-binding</keyword>
<comment type="cofactor">
    <cofactor evidence="1">
        <name>Zn(2+)</name>
        <dbReference type="ChEBI" id="CHEBI:29105"/>
    </cofactor>
</comment>
<evidence type="ECO:0000256" key="13">
    <source>
        <dbReference type="SAM" id="MobiDB-lite"/>
    </source>
</evidence>
<keyword evidence="16" id="KW-1185">Reference proteome</keyword>
<dbReference type="PROSITE" id="PS00125">
    <property type="entry name" value="SER_THR_PHOSPHATASE"/>
    <property type="match status" value="1"/>
</dbReference>
<evidence type="ECO:0000256" key="9">
    <source>
        <dbReference type="ARBA" id="ARBA00023004"/>
    </source>
</evidence>
<dbReference type="EMBL" id="CAJNOR010000842">
    <property type="protein sequence ID" value="CAF1019673.1"/>
    <property type="molecule type" value="Genomic_DNA"/>
</dbReference>
<evidence type="ECO:0000256" key="12">
    <source>
        <dbReference type="RuleBase" id="RU004273"/>
    </source>
</evidence>
<comment type="caution">
    <text evidence="15">The sequence shown here is derived from an EMBL/GenBank/DDBJ whole genome shotgun (WGS) entry which is preliminary data.</text>
</comment>
<comment type="cofactor">
    <cofactor evidence="2">
        <name>Fe(3+)</name>
        <dbReference type="ChEBI" id="CHEBI:29034"/>
    </cofactor>
</comment>
<evidence type="ECO:0000256" key="5">
    <source>
        <dbReference type="ARBA" id="ARBA00022801"/>
    </source>
</evidence>
<evidence type="ECO:0000256" key="2">
    <source>
        <dbReference type="ARBA" id="ARBA00001965"/>
    </source>
</evidence>
<accession>A0A814I771</accession>
<dbReference type="SMART" id="SM00156">
    <property type="entry name" value="PP2Ac"/>
    <property type="match status" value="1"/>
</dbReference>